<proteinExistence type="predicted"/>
<feature type="non-terminal residue" evidence="1">
    <location>
        <position position="46"/>
    </location>
</feature>
<dbReference type="EMBL" id="CADCTQ010000266">
    <property type="protein sequence ID" value="CAA9272632.1"/>
    <property type="molecule type" value="Genomic_DNA"/>
</dbReference>
<gene>
    <name evidence="1" type="ORF">AVDCRST_MAG56-3159</name>
</gene>
<organism evidence="1">
    <name type="scientific">uncultured Cytophagales bacterium</name>
    <dbReference type="NCBI Taxonomy" id="158755"/>
    <lineage>
        <taxon>Bacteria</taxon>
        <taxon>Pseudomonadati</taxon>
        <taxon>Bacteroidota</taxon>
        <taxon>Sphingobacteriia</taxon>
        <taxon>Sphingobacteriales</taxon>
        <taxon>environmental samples</taxon>
    </lineage>
</organism>
<dbReference type="AlphaFoldDB" id="A0A6J4J9F4"/>
<accession>A0A6J4J9F4</accession>
<feature type="non-terminal residue" evidence="1">
    <location>
        <position position="1"/>
    </location>
</feature>
<evidence type="ECO:0000313" key="1">
    <source>
        <dbReference type="EMBL" id="CAA9272632.1"/>
    </source>
</evidence>
<name>A0A6J4J9F4_9SPHI</name>
<reference evidence="1" key="1">
    <citation type="submission" date="2020-02" db="EMBL/GenBank/DDBJ databases">
        <authorList>
            <person name="Meier V. D."/>
        </authorList>
    </citation>
    <scope>NUCLEOTIDE SEQUENCE</scope>
    <source>
        <strain evidence="1">AVDCRST_MAG56</strain>
    </source>
</reference>
<protein>
    <submittedName>
        <fullName evidence="1">Uncharacterized protein</fullName>
    </submittedName>
</protein>
<sequence length="46" mass="5059">WKRATQNSAFAVRPATRLLRSGGRVFMYTPGGSFALPVRGFFPQAS</sequence>